<organism evidence="15 16">
    <name type="scientific">Methylobacterium nodulans (strain LMG 21967 / CNCM I-2342 / ORS 2060)</name>
    <dbReference type="NCBI Taxonomy" id="460265"/>
    <lineage>
        <taxon>Bacteria</taxon>
        <taxon>Pseudomonadati</taxon>
        <taxon>Pseudomonadota</taxon>
        <taxon>Alphaproteobacteria</taxon>
        <taxon>Hyphomicrobiales</taxon>
        <taxon>Methylobacteriaceae</taxon>
        <taxon>Methylobacterium</taxon>
    </lineage>
</organism>
<dbReference type="GO" id="GO:0005886">
    <property type="term" value="C:plasma membrane"/>
    <property type="evidence" value="ECO:0007669"/>
    <property type="project" value="UniProtKB-SubCell"/>
</dbReference>
<dbReference type="GO" id="GO:0016746">
    <property type="term" value="F:acyltransferase activity"/>
    <property type="evidence" value="ECO:0007669"/>
    <property type="project" value="UniProtKB-KW"/>
</dbReference>
<dbReference type="PANTHER" id="PTHR13285">
    <property type="entry name" value="ACYLTRANSFERASE"/>
    <property type="match status" value="1"/>
</dbReference>
<evidence type="ECO:0000256" key="1">
    <source>
        <dbReference type="ARBA" id="ARBA00004651"/>
    </source>
</evidence>
<keyword evidence="10 13" id="KW-0472">Membrane</keyword>
<dbReference type="InterPro" id="IPR024194">
    <property type="entry name" value="Ac/AlaTfrase_AlgI/DltB"/>
</dbReference>
<keyword evidence="5 13" id="KW-1003">Cell membrane</keyword>
<sequence>MPFNSLVFLLAFLPLALGLHALCAAWRPGSRVPLLAGLSLAYYAWWDWRGLPLLAASIGLNWLAGEVYGRTGRAAVLTLALGLDLALLGLFKYLGFLAGLIDAVTGAGFSAPALVLPLGISFFTFQHVAYLVDLRRGTAARMTLTEYALYIAFFPRVIAGPLVRPAEIQPQWNAAPAWDLAAARGLLLLAAGLAKKVVLGDGLAAAIDPLWAAAAAGTPLAPAAALQAVLGYALQLYFDFSGYTDMALGLALMVGIRLPENFRAPYRATSIQDFWRRWHITLSHFLRDYLYIPFGGSRHGLPRQFGALLGTMTLGGLWHGAGLTFVAWGAAHGLALGLHLLWRRAGLALPPLAGWAATFAFVVLAWVPFRAPDFATALAVYRGLLGLDGGAAAGAAPDAWPLAAVAFVLAVAGPTARDLTARLPLSGRVAAATALVLAALLLQVGNDANQAFIYAQF</sequence>
<evidence type="ECO:0000256" key="9">
    <source>
        <dbReference type="ARBA" id="ARBA00022989"/>
    </source>
</evidence>
<feature type="transmembrane region" description="Helical" evidence="14">
    <location>
        <begin position="210"/>
        <end position="234"/>
    </location>
</feature>
<feature type="transmembrane region" description="Helical" evidence="14">
    <location>
        <begin position="349"/>
        <end position="369"/>
    </location>
</feature>
<keyword evidence="9 14" id="KW-1133">Transmembrane helix</keyword>
<comment type="similarity">
    <text evidence="3 13">Belongs to the membrane-bound acyltransferase family.</text>
</comment>
<feature type="transmembrane region" description="Helical" evidence="14">
    <location>
        <begin position="45"/>
        <end position="64"/>
    </location>
</feature>
<dbReference type="Pfam" id="PF03062">
    <property type="entry name" value="MBOAT"/>
    <property type="match status" value="1"/>
</dbReference>
<dbReference type="RefSeq" id="WP_015928248.1">
    <property type="nucleotide sequence ID" value="NC_011894.1"/>
</dbReference>
<name>B8IPQ3_METNO</name>
<dbReference type="PIRSF" id="PIRSF500217">
    <property type="entry name" value="AlgI"/>
    <property type="match status" value="1"/>
</dbReference>
<dbReference type="InterPro" id="IPR028362">
    <property type="entry name" value="AlgI"/>
</dbReference>
<evidence type="ECO:0000256" key="2">
    <source>
        <dbReference type="ARBA" id="ARBA00005182"/>
    </source>
</evidence>
<feature type="transmembrane region" description="Helical" evidence="14">
    <location>
        <begin position="76"/>
        <end position="101"/>
    </location>
</feature>
<evidence type="ECO:0000256" key="5">
    <source>
        <dbReference type="ARBA" id="ARBA00022475"/>
    </source>
</evidence>
<keyword evidence="11 13" id="KW-0012">Acyltransferase</keyword>
<dbReference type="InterPro" id="IPR051085">
    <property type="entry name" value="MB_O-acyltransferase"/>
</dbReference>
<dbReference type="eggNOG" id="COG1696">
    <property type="taxonomic scope" value="Bacteria"/>
</dbReference>
<feature type="transmembrane region" description="Helical" evidence="14">
    <location>
        <begin position="316"/>
        <end position="342"/>
    </location>
</feature>
<evidence type="ECO:0000256" key="12">
    <source>
        <dbReference type="ARBA" id="ARBA00031030"/>
    </source>
</evidence>
<protein>
    <recommendedName>
        <fullName evidence="4">Probable alginate O-acetylase AlgI</fullName>
    </recommendedName>
    <alternativeName>
        <fullName evidence="12">Alginate biosynthesis protein AlgI</fullName>
    </alternativeName>
</protein>
<evidence type="ECO:0000313" key="16">
    <source>
        <dbReference type="Proteomes" id="UP000008207"/>
    </source>
</evidence>
<evidence type="ECO:0000256" key="14">
    <source>
        <dbReference type="SAM" id="Phobius"/>
    </source>
</evidence>
<evidence type="ECO:0000256" key="4">
    <source>
        <dbReference type="ARBA" id="ARBA00016084"/>
    </source>
</evidence>
<feature type="transmembrane region" description="Helical" evidence="14">
    <location>
        <begin position="389"/>
        <end position="413"/>
    </location>
</feature>
<keyword evidence="8" id="KW-0016">Alginate biosynthesis</keyword>
<evidence type="ECO:0000256" key="7">
    <source>
        <dbReference type="ARBA" id="ARBA00022692"/>
    </source>
</evidence>
<dbReference type="STRING" id="460265.Mnod_1561"/>
<feature type="transmembrane region" description="Helical" evidence="14">
    <location>
        <begin position="113"/>
        <end position="132"/>
    </location>
</feature>
<evidence type="ECO:0000256" key="3">
    <source>
        <dbReference type="ARBA" id="ARBA00010323"/>
    </source>
</evidence>
<evidence type="ECO:0000313" key="15">
    <source>
        <dbReference type="EMBL" id="ACL56553.1"/>
    </source>
</evidence>
<keyword evidence="16" id="KW-1185">Reference proteome</keyword>
<comment type="subcellular location">
    <subcellularLocation>
        <location evidence="1">Cell membrane</location>
        <topology evidence="1">Multi-pass membrane protein</topology>
    </subcellularLocation>
</comment>
<dbReference type="OrthoDB" id="139172at2"/>
<comment type="pathway">
    <text evidence="2">Glycan biosynthesis; alginate biosynthesis.</text>
</comment>
<keyword evidence="7 14" id="KW-0812">Transmembrane</keyword>
<dbReference type="GO" id="GO:0042121">
    <property type="term" value="P:alginic acid biosynthetic process"/>
    <property type="evidence" value="ECO:0007669"/>
    <property type="project" value="UniProtKB-KW"/>
</dbReference>
<keyword evidence="6 13" id="KW-0808">Transferase</keyword>
<evidence type="ECO:0000256" key="8">
    <source>
        <dbReference type="ARBA" id="ARBA00022841"/>
    </source>
</evidence>
<evidence type="ECO:0000256" key="11">
    <source>
        <dbReference type="ARBA" id="ARBA00023315"/>
    </source>
</evidence>
<dbReference type="HOGENOM" id="CLU_025255_1_1_5"/>
<reference evidence="15 16" key="1">
    <citation type="submission" date="2009-01" db="EMBL/GenBank/DDBJ databases">
        <title>Complete sequence of chromosome of Methylobacterium nodulans ORS 2060.</title>
        <authorList>
            <consortium name="US DOE Joint Genome Institute"/>
            <person name="Lucas S."/>
            <person name="Copeland A."/>
            <person name="Lapidus A."/>
            <person name="Glavina del Rio T."/>
            <person name="Dalin E."/>
            <person name="Tice H."/>
            <person name="Bruce D."/>
            <person name="Goodwin L."/>
            <person name="Pitluck S."/>
            <person name="Sims D."/>
            <person name="Brettin T."/>
            <person name="Detter J.C."/>
            <person name="Han C."/>
            <person name="Larimer F."/>
            <person name="Land M."/>
            <person name="Hauser L."/>
            <person name="Kyrpides N."/>
            <person name="Ivanova N."/>
            <person name="Marx C.J."/>
            <person name="Richardson P."/>
        </authorList>
    </citation>
    <scope>NUCLEOTIDE SEQUENCE [LARGE SCALE GENOMIC DNA]</scope>
    <source>
        <strain evidence="16">LMG 21967 / CNCM I-2342 / ORS 2060</strain>
    </source>
</reference>
<dbReference type="InterPro" id="IPR004299">
    <property type="entry name" value="MBOAT_fam"/>
</dbReference>
<evidence type="ECO:0000256" key="6">
    <source>
        <dbReference type="ARBA" id="ARBA00022679"/>
    </source>
</evidence>
<dbReference type="Proteomes" id="UP000008207">
    <property type="component" value="Chromosome"/>
</dbReference>
<proteinExistence type="inferred from homology"/>
<dbReference type="PANTHER" id="PTHR13285:SF23">
    <property type="entry name" value="TEICHOIC ACID D-ALANYLTRANSFERASE"/>
    <property type="match status" value="1"/>
</dbReference>
<accession>B8IPQ3</accession>
<evidence type="ECO:0000256" key="13">
    <source>
        <dbReference type="PIRNR" id="PIRNR016636"/>
    </source>
</evidence>
<dbReference type="EMBL" id="CP001349">
    <property type="protein sequence ID" value="ACL56553.1"/>
    <property type="molecule type" value="Genomic_DNA"/>
</dbReference>
<dbReference type="PIRSF" id="PIRSF016636">
    <property type="entry name" value="AlgI_DltB"/>
    <property type="match status" value="1"/>
</dbReference>
<evidence type="ECO:0000256" key="10">
    <source>
        <dbReference type="ARBA" id="ARBA00023136"/>
    </source>
</evidence>
<dbReference type="KEGG" id="mno:Mnod_1561"/>
<dbReference type="AlphaFoldDB" id="B8IPQ3"/>
<gene>
    <name evidence="15" type="ordered locus">Mnod_1561</name>
</gene>
<feature type="transmembrane region" description="Helical" evidence="14">
    <location>
        <begin position="425"/>
        <end position="444"/>
    </location>
</feature>